<gene>
    <name evidence="1" type="ORF">NPIL_621991</name>
</gene>
<dbReference type="AlphaFoldDB" id="A0A8X6R1F6"/>
<reference evidence="1" key="1">
    <citation type="submission" date="2020-08" db="EMBL/GenBank/DDBJ databases">
        <title>Multicomponent nature underlies the extraordinary mechanical properties of spider dragline silk.</title>
        <authorList>
            <person name="Kono N."/>
            <person name="Nakamura H."/>
            <person name="Mori M."/>
            <person name="Yoshida Y."/>
            <person name="Ohtoshi R."/>
            <person name="Malay A.D."/>
            <person name="Moran D.A.P."/>
            <person name="Tomita M."/>
            <person name="Numata K."/>
            <person name="Arakawa K."/>
        </authorList>
    </citation>
    <scope>NUCLEOTIDE SEQUENCE</scope>
</reference>
<keyword evidence="2" id="KW-1185">Reference proteome</keyword>
<dbReference type="EMBL" id="BMAW01040927">
    <property type="protein sequence ID" value="GFU61651.1"/>
    <property type="molecule type" value="Genomic_DNA"/>
</dbReference>
<dbReference type="Proteomes" id="UP000887013">
    <property type="component" value="Unassembled WGS sequence"/>
</dbReference>
<comment type="caution">
    <text evidence="1">The sequence shown here is derived from an EMBL/GenBank/DDBJ whole genome shotgun (WGS) entry which is preliminary data.</text>
</comment>
<evidence type="ECO:0000313" key="1">
    <source>
        <dbReference type="EMBL" id="GFU61651.1"/>
    </source>
</evidence>
<organism evidence="1 2">
    <name type="scientific">Nephila pilipes</name>
    <name type="common">Giant wood spider</name>
    <name type="synonym">Nephila maculata</name>
    <dbReference type="NCBI Taxonomy" id="299642"/>
    <lineage>
        <taxon>Eukaryota</taxon>
        <taxon>Metazoa</taxon>
        <taxon>Ecdysozoa</taxon>
        <taxon>Arthropoda</taxon>
        <taxon>Chelicerata</taxon>
        <taxon>Arachnida</taxon>
        <taxon>Araneae</taxon>
        <taxon>Araneomorphae</taxon>
        <taxon>Entelegynae</taxon>
        <taxon>Araneoidea</taxon>
        <taxon>Nephilidae</taxon>
        <taxon>Nephila</taxon>
    </lineage>
</organism>
<proteinExistence type="predicted"/>
<name>A0A8X6R1F6_NEPPI</name>
<sequence>MQRVSLFAVKIKKNTFRFGNPRNGILIFFSQSGPDGLVRDLGSSKDAAELLGLSGDLKNFVIPLFQIYHSIHSHSARLVETVLLLVFLLLCFPLYRCLKHSEGCAGC</sequence>
<accession>A0A8X6R1F6</accession>
<protein>
    <submittedName>
        <fullName evidence="1">Uncharacterized protein</fullName>
    </submittedName>
</protein>
<evidence type="ECO:0000313" key="2">
    <source>
        <dbReference type="Proteomes" id="UP000887013"/>
    </source>
</evidence>